<evidence type="ECO:0000313" key="2">
    <source>
        <dbReference type="Proteomes" id="UP000886889"/>
    </source>
</evidence>
<dbReference type="PANTHER" id="PTHR38455">
    <property type="entry name" value="HYPOTHETICAL CYTOSOLIC PROTEIN"/>
    <property type="match status" value="1"/>
</dbReference>
<dbReference type="AlphaFoldDB" id="A0A9D1P0R2"/>
<reference evidence="1" key="1">
    <citation type="submission" date="2020-10" db="EMBL/GenBank/DDBJ databases">
        <authorList>
            <person name="Gilroy R."/>
        </authorList>
    </citation>
    <scope>NUCLEOTIDE SEQUENCE</scope>
    <source>
        <strain evidence="1">ChiBcec6-7307</strain>
    </source>
</reference>
<name>A0A9D1P0R2_9FIRM</name>
<dbReference type="Proteomes" id="UP000886889">
    <property type="component" value="Unassembled WGS sequence"/>
</dbReference>
<dbReference type="InterPro" id="IPR009296">
    <property type="entry name" value="DUF951"/>
</dbReference>
<evidence type="ECO:0000313" key="1">
    <source>
        <dbReference type="EMBL" id="HIV23674.1"/>
    </source>
</evidence>
<dbReference type="Pfam" id="PF06107">
    <property type="entry name" value="DUF951"/>
    <property type="match status" value="1"/>
</dbReference>
<dbReference type="PIRSF" id="PIRSF037263">
    <property type="entry name" value="DUF951_bac"/>
    <property type="match status" value="1"/>
</dbReference>
<comment type="caution">
    <text evidence="1">The sequence shown here is derived from an EMBL/GenBank/DDBJ whole genome shotgun (WGS) entry which is preliminary data.</text>
</comment>
<sequence>MEEGKQRPHYEVGDIVKLKKPHPCGSSEWEILRVGADFRLKCQGCGHQIMIARRLVEKNTRGLRKKA</sequence>
<organism evidence="1 2">
    <name type="scientific">Candidatus Merdiplasma excrementigallinarum</name>
    <dbReference type="NCBI Taxonomy" id="2840864"/>
    <lineage>
        <taxon>Bacteria</taxon>
        <taxon>Bacillati</taxon>
        <taxon>Bacillota</taxon>
        <taxon>Clostridia</taxon>
        <taxon>Lachnospirales</taxon>
        <taxon>Lachnospiraceae</taxon>
        <taxon>Lachnospiraceae incertae sedis</taxon>
        <taxon>Candidatus Merdiplasma</taxon>
    </lineage>
</organism>
<gene>
    <name evidence="1" type="ORF">IAC80_07010</name>
</gene>
<accession>A0A9D1P0R2</accession>
<proteinExistence type="predicted"/>
<dbReference type="PANTHER" id="PTHR38455:SF1">
    <property type="entry name" value="DUF951 DOMAIN-CONTAINING PROTEIN"/>
    <property type="match status" value="1"/>
</dbReference>
<reference evidence="1" key="2">
    <citation type="journal article" date="2021" name="PeerJ">
        <title>Extensive microbial diversity within the chicken gut microbiome revealed by metagenomics and culture.</title>
        <authorList>
            <person name="Gilroy R."/>
            <person name="Ravi A."/>
            <person name="Getino M."/>
            <person name="Pursley I."/>
            <person name="Horton D.L."/>
            <person name="Alikhan N.F."/>
            <person name="Baker D."/>
            <person name="Gharbi K."/>
            <person name="Hall N."/>
            <person name="Watson M."/>
            <person name="Adriaenssens E.M."/>
            <person name="Foster-Nyarko E."/>
            <person name="Jarju S."/>
            <person name="Secka A."/>
            <person name="Antonio M."/>
            <person name="Oren A."/>
            <person name="Chaudhuri R.R."/>
            <person name="La Ragione R."/>
            <person name="Hildebrand F."/>
            <person name="Pallen M.J."/>
        </authorList>
    </citation>
    <scope>NUCLEOTIDE SEQUENCE</scope>
    <source>
        <strain evidence="1">ChiBcec6-7307</strain>
    </source>
</reference>
<dbReference type="EMBL" id="DVOS01000059">
    <property type="protein sequence ID" value="HIV23674.1"/>
    <property type="molecule type" value="Genomic_DNA"/>
</dbReference>
<protein>
    <submittedName>
        <fullName evidence="1">DUF951 domain-containing protein</fullName>
    </submittedName>
</protein>